<dbReference type="Proteomes" id="UP000178602">
    <property type="component" value="Unassembled WGS sequence"/>
</dbReference>
<proteinExistence type="inferred from homology"/>
<feature type="domain" description="Smf/DprA SLOG" evidence="2">
    <location>
        <begin position="57"/>
        <end position="264"/>
    </location>
</feature>
<evidence type="ECO:0000259" key="3">
    <source>
        <dbReference type="Pfam" id="PF17782"/>
    </source>
</evidence>
<dbReference type="Gene3D" id="3.40.50.450">
    <property type="match status" value="1"/>
</dbReference>
<comment type="caution">
    <text evidence="4">The sequence shown here is derived from an EMBL/GenBank/DDBJ whole genome shotgun (WGS) entry which is preliminary data.</text>
</comment>
<gene>
    <name evidence="4" type="ORF">A3K49_00695</name>
</gene>
<dbReference type="InterPro" id="IPR036388">
    <property type="entry name" value="WH-like_DNA-bd_sf"/>
</dbReference>
<dbReference type="NCBIfam" id="TIGR00732">
    <property type="entry name" value="dprA"/>
    <property type="match status" value="1"/>
</dbReference>
<feature type="domain" description="DprA winged helix" evidence="3">
    <location>
        <begin position="276"/>
        <end position="334"/>
    </location>
</feature>
<comment type="similarity">
    <text evidence="1">Belongs to the DprA/Smf family.</text>
</comment>
<dbReference type="Pfam" id="PF02481">
    <property type="entry name" value="DNA_processg_A"/>
    <property type="match status" value="1"/>
</dbReference>
<dbReference type="InterPro" id="IPR041614">
    <property type="entry name" value="DprA_WH"/>
</dbReference>
<evidence type="ECO:0000259" key="2">
    <source>
        <dbReference type="Pfam" id="PF02481"/>
    </source>
</evidence>
<dbReference type="GO" id="GO:0009294">
    <property type="term" value="P:DNA-mediated transformation"/>
    <property type="evidence" value="ECO:0007669"/>
    <property type="project" value="InterPro"/>
</dbReference>
<evidence type="ECO:0000313" key="4">
    <source>
        <dbReference type="EMBL" id="OGC27529.1"/>
    </source>
</evidence>
<reference evidence="4 5" key="1">
    <citation type="journal article" date="2016" name="Nat. Commun.">
        <title>Thousands of microbial genomes shed light on interconnected biogeochemical processes in an aquifer system.</title>
        <authorList>
            <person name="Anantharaman K."/>
            <person name="Brown C.T."/>
            <person name="Hug L.A."/>
            <person name="Sharon I."/>
            <person name="Castelle C.J."/>
            <person name="Probst A.J."/>
            <person name="Thomas B.C."/>
            <person name="Singh A."/>
            <person name="Wilkins M.J."/>
            <person name="Karaoz U."/>
            <person name="Brodie E.L."/>
            <person name="Williams K.H."/>
            <person name="Hubbard S.S."/>
            <person name="Banfield J.F."/>
        </authorList>
    </citation>
    <scope>NUCLEOTIDE SEQUENCE [LARGE SCALE GENOMIC DNA]</scope>
</reference>
<dbReference type="InterPro" id="IPR057666">
    <property type="entry name" value="DrpA_SLOG"/>
</dbReference>
<dbReference type="EMBL" id="MEUG01000001">
    <property type="protein sequence ID" value="OGC27529.1"/>
    <property type="molecule type" value="Genomic_DNA"/>
</dbReference>
<evidence type="ECO:0000313" key="5">
    <source>
        <dbReference type="Proteomes" id="UP000178602"/>
    </source>
</evidence>
<accession>A0A1F4T4X4</accession>
<protein>
    <submittedName>
        <fullName evidence="4">DNA protecting protein DprA</fullName>
    </submittedName>
</protein>
<dbReference type="Pfam" id="PF17782">
    <property type="entry name" value="WHD_DprA"/>
    <property type="match status" value="1"/>
</dbReference>
<dbReference type="PANTHER" id="PTHR43022:SF1">
    <property type="entry name" value="PROTEIN SMF"/>
    <property type="match status" value="1"/>
</dbReference>
<dbReference type="InterPro" id="IPR003488">
    <property type="entry name" value="DprA"/>
</dbReference>
<evidence type="ECO:0000256" key="1">
    <source>
        <dbReference type="ARBA" id="ARBA00006525"/>
    </source>
</evidence>
<dbReference type="AlphaFoldDB" id="A0A1F4T4X4"/>
<dbReference type="PANTHER" id="PTHR43022">
    <property type="entry name" value="PROTEIN SMF"/>
    <property type="match status" value="1"/>
</dbReference>
<dbReference type="SUPFAM" id="SSF102405">
    <property type="entry name" value="MCP/YpsA-like"/>
    <property type="match status" value="1"/>
</dbReference>
<sequence>MLRYWVGLNMVEGVGPIKLRQRLERGDSLESLCAEFKAPLDLADQQITAAEKNNIHILQLADPKYPEILKQIHDPPQVLYLRGELVKGETAVAIVGTRRASAYGLECARRLASGLAGCGLTVVSGLAMGIDAAAHEGALAAGGRTIAVLGGGVDAPTPYCNANLAVEISKSGAVLSEYPLGQKPRTWSFPRRNRIVSGLCRAVIVVEGGEKSGALITARMAMEQGREVMAVPGRIDSELSRGPHSLIKDGAKLVETIDDVLVELNMSPIKTEASTRPPAVSQLTLEEERILVLLGREPKHLDVLAADLSVPGYTLSALLLSLEMKKAVQQLPGQYYVVL</sequence>
<organism evidence="4 5">
    <name type="scientific">candidate division WOR-1 bacterium RIFOXYC12_FULL_54_18</name>
    <dbReference type="NCBI Taxonomy" id="1802584"/>
    <lineage>
        <taxon>Bacteria</taxon>
        <taxon>Bacillati</taxon>
        <taxon>Saganbacteria</taxon>
    </lineage>
</organism>
<dbReference type="Gene3D" id="1.10.10.10">
    <property type="entry name" value="Winged helix-like DNA-binding domain superfamily/Winged helix DNA-binding domain"/>
    <property type="match status" value="1"/>
</dbReference>
<name>A0A1F4T4X4_UNCSA</name>